<feature type="region of interest" description="Disordered" evidence="1">
    <location>
        <begin position="87"/>
        <end position="106"/>
    </location>
</feature>
<gene>
    <name evidence="2" type="ORF">B1B_06850</name>
</gene>
<reference evidence="2" key="2">
    <citation type="journal article" date="2014" name="ISME J.">
        <title>Microbial stratification in low pH oxic and suboxic macroscopic growths along an acid mine drainage.</title>
        <authorList>
            <person name="Mendez-Garcia C."/>
            <person name="Mesa V."/>
            <person name="Sprenger R.R."/>
            <person name="Richter M."/>
            <person name="Diez M.S."/>
            <person name="Solano J."/>
            <person name="Bargiela R."/>
            <person name="Golyshina O.V."/>
            <person name="Manteca A."/>
            <person name="Ramos J.L."/>
            <person name="Gallego J.R."/>
            <person name="Llorente I."/>
            <person name="Martins Dos Santos V.A."/>
            <person name="Jensen O.N."/>
            <person name="Pelaez A.I."/>
            <person name="Sanchez J."/>
            <person name="Ferrer M."/>
        </authorList>
    </citation>
    <scope>NUCLEOTIDE SEQUENCE</scope>
</reference>
<accession>T1B5T4</accession>
<dbReference type="AlphaFoldDB" id="T1B5T4"/>
<sequence length="106" mass="11120">AESRGTMLTAVSPVDGSAGYVAIERVEGTLEGRRGSFVLQHAGLMDRGVPELRIVVVPDSGTEALQGLAGRMVVEIAGEEHRYEFEYTLPGGDGEGPGDAPQLPRG</sequence>
<proteinExistence type="predicted"/>
<evidence type="ECO:0000313" key="2">
    <source>
        <dbReference type="EMBL" id="EQD63803.1"/>
    </source>
</evidence>
<name>T1B5T4_9ZZZZ</name>
<evidence type="ECO:0000256" key="1">
    <source>
        <dbReference type="SAM" id="MobiDB-lite"/>
    </source>
</evidence>
<comment type="caution">
    <text evidence="2">The sequence shown here is derived from an EMBL/GenBank/DDBJ whole genome shotgun (WGS) entry which is preliminary data.</text>
</comment>
<evidence type="ECO:0008006" key="3">
    <source>
        <dbReference type="Google" id="ProtNLM"/>
    </source>
</evidence>
<dbReference type="EMBL" id="AUZY01004345">
    <property type="protein sequence ID" value="EQD63803.1"/>
    <property type="molecule type" value="Genomic_DNA"/>
</dbReference>
<feature type="non-terminal residue" evidence="2">
    <location>
        <position position="1"/>
    </location>
</feature>
<organism evidence="2">
    <name type="scientific">mine drainage metagenome</name>
    <dbReference type="NCBI Taxonomy" id="410659"/>
    <lineage>
        <taxon>unclassified sequences</taxon>
        <taxon>metagenomes</taxon>
        <taxon>ecological metagenomes</taxon>
    </lineage>
</organism>
<dbReference type="Gene3D" id="2.40.350.10">
    <property type="entry name" value="SO1590-like"/>
    <property type="match status" value="1"/>
</dbReference>
<dbReference type="Pfam" id="PF11528">
    <property type="entry name" value="DUF3224"/>
    <property type="match status" value="1"/>
</dbReference>
<dbReference type="InterPro" id="IPR023159">
    <property type="entry name" value="SO1590-like_sf"/>
</dbReference>
<reference evidence="2" key="1">
    <citation type="submission" date="2013-08" db="EMBL/GenBank/DDBJ databases">
        <authorList>
            <person name="Mendez C."/>
            <person name="Richter M."/>
            <person name="Ferrer M."/>
            <person name="Sanchez J."/>
        </authorList>
    </citation>
    <scope>NUCLEOTIDE SEQUENCE</scope>
</reference>
<dbReference type="SUPFAM" id="SSF159238">
    <property type="entry name" value="SO1590-like"/>
    <property type="match status" value="1"/>
</dbReference>
<feature type="non-terminal residue" evidence="2">
    <location>
        <position position="106"/>
    </location>
</feature>
<protein>
    <recommendedName>
        <fullName evidence="3">DUF3224 domain-containing protein</fullName>
    </recommendedName>
</protein>
<dbReference type="InterPro" id="IPR021607">
    <property type="entry name" value="DUF3224"/>
</dbReference>